<name>A0A5J4P0K8_9TREM</name>
<sequence length="335" mass="37607">WRSQSRAGSGQLVYGVCEVRRAENQLSDQIKTTVSTEPIGFTSKASQMSALRQNDQYWLFSPLFSTHQTLSMHVELKFQIQKCSSDASPGKSNQCLQHFSLMIRQSHHPISSYQLEEFKVHEHIFADNLRSDALYPEIDFFRHYTTQFRVTAEWFQVALQDHGACVLIDRVVIFHLSCAEVEVSDSTNLLRLPQTHTGHYAEVRSIEGHCVPGAMPMTQGQDRLLGPLLNSPIPGDQHSINAFCMANGKWHLNADAQCSCQPGHEKQSQVEICRGLPSVPRNLNAVRINGTAVVLTWDKPIRTGGFNTTEFRIGCQGCIPDRVRYTPGNVLNGTK</sequence>
<dbReference type="GO" id="GO:0005886">
    <property type="term" value="C:plasma membrane"/>
    <property type="evidence" value="ECO:0007669"/>
    <property type="project" value="TreeGrafter"/>
</dbReference>
<dbReference type="Gene3D" id="2.60.40.10">
    <property type="entry name" value="Immunoglobulins"/>
    <property type="match status" value="1"/>
</dbReference>
<dbReference type="InterPro" id="IPR013783">
    <property type="entry name" value="Ig-like_fold"/>
</dbReference>
<dbReference type="InterPro" id="IPR001090">
    <property type="entry name" value="Ephrin_rcpt_lig-bd_dom"/>
</dbReference>
<dbReference type="EMBL" id="QNGE01000278">
    <property type="protein sequence ID" value="KAA3681112.1"/>
    <property type="molecule type" value="Genomic_DNA"/>
</dbReference>
<feature type="non-terminal residue" evidence="9">
    <location>
        <position position="1"/>
    </location>
</feature>
<keyword evidence="4" id="KW-0067">ATP-binding</keyword>
<dbReference type="AlphaFoldDB" id="A0A5J4P0K8"/>
<dbReference type="InterPro" id="IPR003961">
    <property type="entry name" value="FN3_dom"/>
</dbReference>
<gene>
    <name evidence="9" type="ORF">DEA37_0003010</name>
</gene>
<accession>A0A5J4P0K8</accession>
<dbReference type="SUPFAM" id="SSF49785">
    <property type="entry name" value="Galactose-binding domain-like"/>
    <property type="match status" value="1"/>
</dbReference>
<protein>
    <submittedName>
        <fullName evidence="9">Eph receptor B1</fullName>
    </submittedName>
</protein>
<dbReference type="Proteomes" id="UP000324629">
    <property type="component" value="Unassembled WGS sequence"/>
</dbReference>
<dbReference type="GO" id="GO:0005524">
    <property type="term" value="F:ATP binding"/>
    <property type="evidence" value="ECO:0007669"/>
    <property type="project" value="UniProtKB-KW"/>
</dbReference>
<reference evidence="9 10" key="1">
    <citation type="journal article" date="2019" name="Gigascience">
        <title>Whole-genome sequence of the oriental lung fluke Paragonimus westermani.</title>
        <authorList>
            <person name="Oey H."/>
            <person name="Zakrzewski M."/>
            <person name="Narain K."/>
            <person name="Devi K.R."/>
            <person name="Agatsuma T."/>
            <person name="Nawaratna S."/>
            <person name="Gobert G.N."/>
            <person name="Jones M.K."/>
            <person name="Ragan M.A."/>
            <person name="McManus D.P."/>
            <person name="Krause L."/>
        </authorList>
    </citation>
    <scope>NUCLEOTIDE SEQUENCE [LARGE SCALE GENOMIC DNA]</scope>
    <source>
        <strain evidence="9 10">IND2009</strain>
    </source>
</reference>
<keyword evidence="5" id="KW-1133">Transmembrane helix</keyword>
<dbReference type="InterPro" id="IPR008979">
    <property type="entry name" value="Galactose-bd-like_sf"/>
</dbReference>
<evidence type="ECO:0000256" key="2">
    <source>
        <dbReference type="ARBA" id="ARBA00022692"/>
    </source>
</evidence>
<dbReference type="PANTHER" id="PTHR46877:SF14">
    <property type="entry name" value="RECEPTOR PROTEIN-TYROSINE KINASE"/>
    <property type="match status" value="1"/>
</dbReference>
<dbReference type="PROSITE" id="PS51550">
    <property type="entry name" value="EPH_LBD"/>
    <property type="match status" value="1"/>
</dbReference>
<evidence type="ECO:0000256" key="6">
    <source>
        <dbReference type="ARBA" id="ARBA00023136"/>
    </source>
</evidence>
<organism evidence="9 10">
    <name type="scientific">Paragonimus westermani</name>
    <dbReference type="NCBI Taxonomy" id="34504"/>
    <lineage>
        <taxon>Eukaryota</taxon>
        <taxon>Metazoa</taxon>
        <taxon>Spiralia</taxon>
        <taxon>Lophotrochozoa</taxon>
        <taxon>Platyhelminthes</taxon>
        <taxon>Trematoda</taxon>
        <taxon>Digenea</taxon>
        <taxon>Plagiorchiida</taxon>
        <taxon>Troglotremata</taxon>
        <taxon>Troglotrematidae</taxon>
        <taxon>Paragonimus</taxon>
    </lineage>
</organism>
<evidence type="ECO:0000256" key="1">
    <source>
        <dbReference type="ARBA" id="ARBA00004167"/>
    </source>
</evidence>
<dbReference type="InterPro" id="IPR050449">
    <property type="entry name" value="Ephrin_rcpt_TKs"/>
</dbReference>
<dbReference type="Gene3D" id="2.60.40.1770">
    <property type="entry name" value="ephrin a2 ectodomain"/>
    <property type="match status" value="1"/>
</dbReference>
<comment type="subcellular location">
    <subcellularLocation>
        <location evidence="1">Membrane</location>
        <topology evidence="1">Single-pass membrane protein</topology>
    </subcellularLocation>
</comment>
<proteinExistence type="predicted"/>
<keyword evidence="2" id="KW-0812">Transmembrane</keyword>
<dbReference type="InterPro" id="IPR036116">
    <property type="entry name" value="FN3_sf"/>
</dbReference>
<evidence type="ECO:0000259" key="8">
    <source>
        <dbReference type="PROSITE" id="PS51550"/>
    </source>
</evidence>
<dbReference type="Gene3D" id="2.60.120.260">
    <property type="entry name" value="Galactose-binding domain-like"/>
    <property type="match status" value="1"/>
</dbReference>
<dbReference type="PANTHER" id="PTHR46877">
    <property type="entry name" value="EPH RECEPTOR A5"/>
    <property type="match status" value="1"/>
</dbReference>
<feature type="domain" description="Eph LBD" evidence="8">
    <location>
        <begin position="1"/>
        <end position="183"/>
    </location>
</feature>
<keyword evidence="6" id="KW-0472">Membrane</keyword>
<dbReference type="SUPFAM" id="SSF49265">
    <property type="entry name" value="Fibronectin type III"/>
    <property type="match status" value="1"/>
</dbReference>
<evidence type="ECO:0000313" key="10">
    <source>
        <dbReference type="Proteomes" id="UP000324629"/>
    </source>
</evidence>
<evidence type="ECO:0000256" key="7">
    <source>
        <dbReference type="ARBA" id="ARBA00023170"/>
    </source>
</evidence>
<comment type="caution">
    <text evidence="9">The sequence shown here is derived from an EMBL/GenBank/DDBJ whole genome shotgun (WGS) entry which is preliminary data.</text>
</comment>
<keyword evidence="7 9" id="KW-0675">Receptor</keyword>
<evidence type="ECO:0000256" key="4">
    <source>
        <dbReference type="ARBA" id="ARBA00022840"/>
    </source>
</evidence>
<keyword evidence="3" id="KW-0547">Nucleotide-binding</keyword>
<dbReference type="CDD" id="cd00063">
    <property type="entry name" value="FN3"/>
    <property type="match status" value="1"/>
</dbReference>
<evidence type="ECO:0000256" key="5">
    <source>
        <dbReference type="ARBA" id="ARBA00022989"/>
    </source>
</evidence>
<evidence type="ECO:0000256" key="3">
    <source>
        <dbReference type="ARBA" id="ARBA00022741"/>
    </source>
</evidence>
<keyword evidence="10" id="KW-1185">Reference proteome</keyword>
<dbReference type="Pfam" id="PF01404">
    <property type="entry name" value="Ephrin_lbd"/>
    <property type="match status" value="1"/>
</dbReference>
<evidence type="ECO:0000313" key="9">
    <source>
        <dbReference type="EMBL" id="KAA3681112.1"/>
    </source>
</evidence>